<evidence type="ECO:0000256" key="1">
    <source>
        <dbReference type="SAM" id="MobiDB-lite"/>
    </source>
</evidence>
<protein>
    <submittedName>
        <fullName evidence="2">Uncharacterized protein</fullName>
    </submittedName>
</protein>
<keyword evidence="3" id="KW-1185">Reference proteome</keyword>
<feature type="region of interest" description="Disordered" evidence="1">
    <location>
        <begin position="67"/>
        <end position="93"/>
    </location>
</feature>
<evidence type="ECO:0000313" key="2">
    <source>
        <dbReference type="EMBL" id="KAL1796751.1"/>
    </source>
</evidence>
<dbReference type="EMBL" id="JBHGVX010000004">
    <property type="protein sequence ID" value="KAL1796751.1"/>
    <property type="molecule type" value="Genomic_DNA"/>
</dbReference>
<name>A0ABR3UJV4_9PLEO</name>
<dbReference type="GeneID" id="96085613"/>
<comment type="caution">
    <text evidence="2">The sequence shown here is derived from an EMBL/GenBank/DDBJ whole genome shotgun (WGS) entry which is preliminary data.</text>
</comment>
<evidence type="ECO:0000313" key="3">
    <source>
        <dbReference type="Proteomes" id="UP001578633"/>
    </source>
</evidence>
<gene>
    <name evidence="2" type="ORF">ACET3X_005291</name>
</gene>
<dbReference type="Proteomes" id="UP001578633">
    <property type="component" value="Chromosome 4"/>
</dbReference>
<dbReference type="RefSeq" id="XP_069307335.1">
    <property type="nucleotide sequence ID" value="XM_069451480.1"/>
</dbReference>
<feature type="region of interest" description="Disordered" evidence="1">
    <location>
        <begin position="27"/>
        <end position="50"/>
    </location>
</feature>
<organism evidence="2 3">
    <name type="scientific">Alternaria dauci</name>
    <dbReference type="NCBI Taxonomy" id="48095"/>
    <lineage>
        <taxon>Eukaryota</taxon>
        <taxon>Fungi</taxon>
        <taxon>Dikarya</taxon>
        <taxon>Ascomycota</taxon>
        <taxon>Pezizomycotina</taxon>
        <taxon>Dothideomycetes</taxon>
        <taxon>Pleosporomycetidae</taxon>
        <taxon>Pleosporales</taxon>
        <taxon>Pleosporineae</taxon>
        <taxon>Pleosporaceae</taxon>
        <taxon>Alternaria</taxon>
        <taxon>Alternaria sect. Porri</taxon>
    </lineage>
</organism>
<accession>A0ABR3UJV4</accession>
<proteinExistence type="predicted"/>
<sequence>MHTAEGPTEVIEIDVDRVDPTATIVRRDDMSADTMSVPRAANDRGPSCQAEKAMKTRESFSLTSLKPASQKHTLIDAHESPSKPSAPPPVQGLSSVEVITDSNQDVLLLSCSPHVSKEAQPYFEYSVFQRVWSSEQTEENIAATETTVRPFTNIVEANEQAEKTFQSILAHFRDTIFESSTARDEHGCSILTGSVTPFDNPFKKTHLRIWVRRDTVSKFANQKPQALKGTSFISSTCYILRLFNLAEQADEESPDASDLEDGDSPAHELVRVYQTHSRPEVYTSLDAANRAARALQIELSHEKEPKDEFSRTFQQNNLQELDRKLRELQSREVDGENGGCWKSKFNACGLGADTLEVVVEKTGICGARNI</sequence>
<reference evidence="2 3" key="1">
    <citation type="submission" date="2024-09" db="EMBL/GenBank/DDBJ databases">
        <title>T2T genomes of carrot and Alternaria dauci and their utility for understanding host-pathogen interaction during carrot leaf blight disease.</title>
        <authorList>
            <person name="Liu W."/>
            <person name="Xu S."/>
            <person name="Ou C."/>
            <person name="Liu X."/>
            <person name="Zhuang F."/>
            <person name="Deng X.W."/>
        </authorList>
    </citation>
    <scope>NUCLEOTIDE SEQUENCE [LARGE SCALE GENOMIC DNA]</scope>
    <source>
        <strain evidence="2 3">A2016</strain>
    </source>
</reference>